<dbReference type="STRING" id="1817841.A3B10_01375"/>
<dbReference type="InterPro" id="IPR020084">
    <property type="entry name" value="NUDIX_hydrolase_CS"/>
</dbReference>
<dbReference type="PANTHER" id="PTHR16099">
    <property type="entry name" value="8-OXO-DGTP DIPHOSPHATES NUDT15"/>
    <property type="match status" value="1"/>
</dbReference>
<accession>A0A1F5PWY0</accession>
<dbReference type="PANTHER" id="PTHR16099:SF5">
    <property type="entry name" value="NUCLEOTIDE TRIPHOSPHATE DIPHOSPHATASE NUDT15"/>
    <property type="match status" value="1"/>
</dbReference>
<dbReference type="GO" id="GO:0006203">
    <property type="term" value="P:dGTP catabolic process"/>
    <property type="evidence" value="ECO:0007669"/>
    <property type="project" value="TreeGrafter"/>
</dbReference>
<dbReference type="SUPFAM" id="SSF55811">
    <property type="entry name" value="Nudix"/>
    <property type="match status" value="1"/>
</dbReference>
<feature type="domain" description="Nudix hydrolase" evidence="2">
    <location>
        <begin position="7"/>
        <end position="134"/>
    </location>
</feature>
<comment type="caution">
    <text evidence="3">The sequence shown here is derived from an EMBL/GenBank/DDBJ whole genome shotgun (WGS) entry which is preliminary data.</text>
</comment>
<dbReference type="AlphaFoldDB" id="A0A1F5PWY0"/>
<keyword evidence="1" id="KW-0378">Hydrolase</keyword>
<dbReference type="Gene3D" id="3.90.79.10">
    <property type="entry name" value="Nucleoside Triphosphate Pyrophosphohydrolase"/>
    <property type="match status" value="1"/>
</dbReference>
<protein>
    <recommendedName>
        <fullName evidence="2">Nudix hydrolase domain-containing protein</fullName>
    </recommendedName>
</protein>
<dbReference type="Proteomes" id="UP000177281">
    <property type="component" value="Unassembled WGS sequence"/>
</dbReference>
<dbReference type="CDD" id="cd04678">
    <property type="entry name" value="NUDIX_MTH2_Nudt15"/>
    <property type="match status" value="1"/>
</dbReference>
<organism evidence="3 4">
    <name type="scientific">Candidatus Doudnabacteria bacterium RIFCSPLOWO2_01_FULL_44_21</name>
    <dbReference type="NCBI Taxonomy" id="1817841"/>
    <lineage>
        <taxon>Bacteria</taxon>
        <taxon>Candidatus Doudnaibacteriota</taxon>
    </lineage>
</organism>
<evidence type="ECO:0000313" key="4">
    <source>
        <dbReference type="Proteomes" id="UP000177281"/>
    </source>
</evidence>
<dbReference type="InterPro" id="IPR000086">
    <property type="entry name" value="NUDIX_hydrolase_dom"/>
</dbReference>
<evidence type="ECO:0000259" key="2">
    <source>
        <dbReference type="PROSITE" id="PS51462"/>
    </source>
</evidence>
<dbReference type="Pfam" id="PF00293">
    <property type="entry name" value="NUDIX"/>
    <property type="match status" value="1"/>
</dbReference>
<dbReference type="GO" id="GO:0005829">
    <property type="term" value="C:cytosol"/>
    <property type="evidence" value="ECO:0007669"/>
    <property type="project" value="TreeGrafter"/>
</dbReference>
<reference evidence="3 4" key="1">
    <citation type="journal article" date="2016" name="Nat. Commun.">
        <title>Thousands of microbial genomes shed light on interconnected biogeochemical processes in an aquifer system.</title>
        <authorList>
            <person name="Anantharaman K."/>
            <person name="Brown C.T."/>
            <person name="Hug L.A."/>
            <person name="Sharon I."/>
            <person name="Castelle C.J."/>
            <person name="Probst A.J."/>
            <person name="Thomas B.C."/>
            <person name="Singh A."/>
            <person name="Wilkins M.J."/>
            <person name="Karaoz U."/>
            <person name="Brodie E.L."/>
            <person name="Williams K.H."/>
            <person name="Hubbard S.S."/>
            <person name="Banfield J.F."/>
        </authorList>
    </citation>
    <scope>NUCLEOTIDE SEQUENCE [LARGE SCALE GENOMIC DNA]</scope>
</reference>
<dbReference type="EMBL" id="MFFB01000018">
    <property type="protein sequence ID" value="OGE94433.1"/>
    <property type="molecule type" value="Genomic_DNA"/>
</dbReference>
<evidence type="ECO:0000313" key="3">
    <source>
        <dbReference type="EMBL" id="OGE94433.1"/>
    </source>
</evidence>
<dbReference type="PROSITE" id="PS51462">
    <property type="entry name" value="NUDIX"/>
    <property type="match status" value="1"/>
</dbReference>
<dbReference type="GO" id="GO:0035539">
    <property type="term" value="F:8-oxo-7,8-dihydrodeoxyguanosine triphosphate pyrophosphatase activity"/>
    <property type="evidence" value="ECO:0007669"/>
    <property type="project" value="TreeGrafter"/>
</dbReference>
<proteinExistence type="predicted"/>
<dbReference type="FunFam" id="3.90.79.10:FF:000060">
    <property type="entry name" value="Nudix hydrolase 1"/>
    <property type="match status" value="1"/>
</dbReference>
<gene>
    <name evidence="3" type="ORF">A3B10_01375</name>
</gene>
<name>A0A1F5PWY0_9BACT</name>
<dbReference type="PROSITE" id="PS00893">
    <property type="entry name" value="NUDIX_BOX"/>
    <property type="match status" value="1"/>
</dbReference>
<sequence length="141" mass="16253">MTEEIARPKVGLGVIIFKEGKILLGRRKSRHANGVYSAPGGKLEYLESFEQAARREVEEECGLKIKNIKFFCLYNLKEYPPDHYVNIGFTAEWESGEPQVLEPEKIDSWNWYALDKLPKPLFAMIPSYLEAFKTGKNFFDS</sequence>
<dbReference type="InterPro" id="IPR015797">
    <property type="entry name" value="NUDIX_hydrolase-like_dom_sf"/>
</dbReference>
<evidence type="ECO:0000256" key="1">
    <source>
        <dbReference type="ARBA" id="ARBA00022801"/>
    </source>
</evidence>